<comment type="miscellaneous">
    <text evidence="10">Few gyrases are as efficient as E.coli at forming negative supercoils. Not all organisms have 2 type II topoisomerases; in organisms with a single type II topoisomerase this enzyme also has to decatenate newly replicated chromosomes.</text>
</comment>
<organism evidence="13 14">
    <name type="scientific">Candidatus Neomicrothrix subdominans</name>
    <dbReference type="NCBI Taxonomy" id="2954438"/>
    <lineage>
        <taxon>Bacteria</taxon>
        <taxon>Bacillati</taxon>
        <taxon>Actinomycetota</taxon>
        <taxon>Acidimicrobiia</taxon>
        <taxon>Acidimicrobiales</taxon>
        <taxon>Microthrixaceae</taxon>
        <taxon>Candidatus Neomicrothrix</taxon>
    </lineage>
</organism>
<dbReference type="GO" id="GO:0034335">
    <property type="term" value="F:DNA negative supercoiling activity"/>
    <property type="evidence" value="ECO:0007669"/>
    <property type="project" value="UniProtKB-ARBA"/>
</dbReference>
<dbReference type="InterPro" id="IPR002288">
    <property type="entry name" value="DNA_gyrase_B_C"/>
</dbReference>
<dbReference type="InterPro" id="IPR036890">
    <property type="entry name" value="HATPase_C_sf"/>
</dbReference>
<evidence type="ECO:0000256" key="6">
    <source>
        <dbReference type="ARBA" id="ARBA00022842"/>
    </source>
</evidence>
<keyword evidence="10" id="KW-0963">Cytoplasm</keyword>
<evidence type="ECO:0000256" key="4">
    <source>
        <dbReference type="ARBA" id="ARBA00022741"/>
    </source>
</evidence>
<comment type="caution">
    <text evidence="13">The sequence shown here is derived from an EMBL/GenBank/DDBJ whole genome shotgun (WGS) entry which is preliminary data.</text>
</comment>
<evidence type="ECO:0000313" key="14">
    <source>
        <dbReference type="Proteomes" id="UP000727993"/>
    </source>
</evidence>
<dbReference type="FunFam" id="3.30.230.10:FF:000005">
    <property type="entry name" value="DNA gyrase subunit B"/>
    <property type="match status" value="1"/>
</dbReference>
<dbReference type="FunFam" id="3.40.50.670:FF:000002">
    <property type="entry name" value="DNA gyrase subunit B"/>
    <property type="match status" value="1"/>
</dbReference>
<evidence type="ECO:0000256" key="8">
    <source>
        <dbReference type="ARBA" id="ARBA00023125"/>
    </source>
</evidence>
<dbReference type="GO" id="GO:0005737">
    <property type="term" value="C:cytoplasm"/>
    <property type="evidence" value="ECO:0007669"/>
    <property type="project" value="UniProtKB-SubCell"/>
</dbReference>
<dbReference type="PROSITE" id="PS50880">
    <property type="entry name" value="TOPRIM"/>
    <property type="match status" value="1"/>
</dbReference>
<dbReference type="GO" id="GO:0005694">
    <property type="term" value="C:chromosome"/>
    <property type="evidence" value="ECO:0007669"/>
    <property type="project" value="InterPro"/>
</dbReference>
<dbReference type="GO" id="GO:0005524">
    <property type="term" value="F:ATP binding"/>
    <property type="evidence" value="ECO:0007669"/>
    <property type="project" value="UniProtKB-UniRule"/>
</dbReference>
<accession>A0A936TCW8</accession>
<dbReference type="GO" id="GO:0006261">
    <property type="term" value="P:DNA-templated DNA replication"/>
    <property type="evidence" value="ECO:0007669"/>
    <property type="project" value="UniProtKB-UniRule"/>
</dbReference>
<name>A0A936TCW8_9ACTN</name>
<dbReference type="InterPro" id="IPR013759">
    <property type="entry name" value="Topo_IIA_B_C"/>
</dbReference>
<proteinExistence type="inferred from homology"/>
<dbReference type="AlphaFoldDB" id="A0A936TCW8"/>
<feature type="region of interest" description="Disordered" evidence="11">
    <location>
        <begin position="158"/>
        <end position="191"/>
    </location>
</feature>
<dbReference type="SUPFAM" id="SSF55874">
    <property type="entry name" value="ATPase domain of HSP90 chaperone/DNA topoisomerase II/histidine kinase"/>
    <property type="match status" value="1"/>
</dbReference>
<feature type="site" description="Interaction with DNA" evidence="10">
    <location>
        <position position="482"/>
    </location>
</feature>
<dbReference type="HAMAP" id="MF_01898">
    <property type="entry name" value="GyrB"/>
    <property type="match status" value="1"/>
</dbReference>
<evidence type="ECO:0000259" key="12">
    <source>
        <dbReference type="PROSITE" id="PS50880"/>
    </source>
</evidence>
<comment type="subunit">
    <text evidence="10">Heterotetramer, composed of two GyrA and two GyrB chains. In the heterotetramer, GyrA contains the active site tyrosine that forms a transient covalent intermediate with DNA, while GyrB binds cofactors and catalyzes ATP hydrolysis.</text>
</comment>
<dbReference type="GO" id="GO:0003677">
    <property type="term" value="F:DNA binding"/>
    <property type="evidence" value="ECO:0007669"/>
    <property type="project" value="UniProtKB-KW"/>
</dbReference>
<gene>
    <name evidence="10" type="primary">gyrB</name>
    <name evidence="13" type="ORF">IPN02_09030</name>
</gene>
<feature type="domain" description="Toprim" evidence="12">
    <location>
        <begin position="451"/>
        <end position="565"/>
    </location>
</feature>
<feature type="binding site" evidence="10">
    <location>
        <position position="530"/>
    </location>
    <ligand>
        <name>Mg(2+)</name>
        <dbReference type="ChEBI" id="CHEBI:18420"/>
        <label>1</label>
        <note>catalytic</note>
    </ligand>
</feature>
<evidence type="ECO:0000313" key="13">
    <source>
        <dbReference type="EMBL" id="MBK9296966.1"/>
    </source>
</evidence>
<comment type="function">
    <text evidence="10">A type II topoisomerase that negatively supercoils closed circular double-stranded (ds) DNA in an ATP-dependent manner to modulate DNA topology and maintain chromosomes in an underwound state. Negative supercoiling favors strand separation, and DNA replication, transcription, recombination and repair, all of which involve strand separation. Also able to catalyze the interconversion of other topological isomers of dsDNA rings, including catenanes and knotted rings. Type II topoisomerases break and join 2 DNA strands simultaneously in an ATP-dependent manner.</text>
</comment>
<dbReference type="GO" id="GO:0006265">
    <property type="term" value="P:DNA topological change"/>
    <property type="evidence" value="ECO:0007669"/>
    <property type="project" value="UniProtKB-UniRule"/>
</dbReference>
<feature type="binding site" evidence="10">
    <location>
        <position position="532"/>
    </location>
    <ligand>
        <name>Mg(2+)</name>
        <dbReference type="ChEBI" id="CHEBI:18420"/>
        <label>2</label>
    </ligand>
</feature>
<dbReference type="SUPFAM" id="SSF56719">
    <property type="entry name" value="Type II DNA topoisomerase"/>
    <property type="match status" value="1"/>
</dbReference>
<comment type="subcellular location">
    <subcellularLocation>
        <location evidence="10">Cytoplasm</location>
    </subcellularLocation>
</comment>
<dbReference type="NCBIfam" id="NF004189">
    <property type="entry name" value="PRK05644.1"/>
    <property type="match status" value="1"/>
</dbReference>
<keyword evidence="6 10" id="KW-0460">Magnesium</keyword>
<dbReference type="Pfam" id="PF00204">
    <property type="entry name" value="DNA_gyraseB"/>
    <property type="match status" value="1"/>
</dbReference>
<dbReference type="InterPro" id="IPR013760">
    <property type="entry name" value="Topo_IIA-like_dom_sf"/>
</dbReference>
<dbReference type="Pfam" id="PF01751">
    <property type="entry name" value="Toprim"/>
    <property type="match status" value="1"/>
</dbReference>
<dbReference type="InterPro" id="IPR014721">
    <property type="entry name" value="Ribsml_uS5_D2-typ_fold_subgr"/>
</dbReference>
<keyword evidence="9 10" id="KW-0413">Isomerase</keyword>
<feature type="binding site" evidence="10">
    <location>
        <position position="457"/>
    </location>
    <ligand>
        <name>Mg(2+)</name>
        <dbReference type="ChEBI" id="CHEBI:18420"/>
        <label>1</label>
        <note>catalytic</note>
    </ligand>
</feature>
<dbReference type="Pfam" id="PF00986">
    <property type="entry name" value="DNA_gyraseB_C"/>
    <property type="match status" value="1"/>
</dbReference>
<dbReference type="PRINTS" id="PR01159">
    <property type="entry name" value="DNAGYRASEB"/>
</dbReference>
<dbReference type="InterPro" id="IPR000565">
    <property type="entry name" value="Topo_IIA_B"/>
</dbReference>
<feature type="site" description="Interaction with DNA" evidence="10">
    <location>
        <position position="485"/>
    </location>
</feature>
<dbReference type="InterPro" id="IPR018522">
    <property type="entry name" value="TopoIIA_CS"/>
</dbReference>
<keyword evidence="5 10" id="KW-0067">ATP-binding</keyword>
<evidence type="ECO:0000256" key="3">
    <source>
        <dbReference type="ARBA" id="ARBA00022723"/>
    </source>
</evidence>
<dbReference type="PROSITE" id="PS00177">
    <property type="entry name" value="TOPOISOMERASE_II"/>
    <property type="match status" value="1"/>
</dbReference>
<evidence type="ECO:0000256" key="5">
    <source>
        <dbReference type="ARBA" id="ARBA00022840"/>
    </source>
</evidence>
<protein>
    <recommendedName>
        <fullName evidence="10">DNA gyrase subunit B</fullName>
        <ecNumber evidence="10">5.6.2.2</ecNumber>
    </recommendedName>
</protein>
<evidence type="ECO:0000256" key="1">
    <source>
        <dbReference type="ARBA" id="ARBA00000185"/>
    </source>
</evidence>
<dbReference type="SMART" id="SM00433">
    <property type="entry name" value="TOP2c"/>
    <property type="match status" value="1"/>
</dbReference>
<dbReference type="InterPro" id="IPR020568">
    <property type="entry name" value="Ribosomal_Su5_D2-typ_SF"/>
</dbReference>
<keyword evidence="3 10" id="KW-0479">Metal-binding</keyword>
<dbReference type="Gene3D" id="3.30.565.10">
    <property type="entry name" value="Histidine kinase-like ATPase, C-terminal domain"/>
    <property type="match status" value="1"/>
</dbReference>
<comment type="similarity">
    <text evidence="2 10">Belongs to the type II topoisomerase GyrB family.</text>
</comment>
<dbReference type="NCBIfam" id="NF011501">
    <property type="entry name" value="PRK14939.1"/>
    <property type="match status" value="1"/>
</dbReference>
<keyword evidence="4 10" id="KW-0547">Nucleotide-binding</keyword>
<dbReference type="Pfam" id="PF02518">
    <property type="entry name" value="HATPase_c"/>
    <property type="match status" value="1"/>
</dbReference>
<dbReference type="Gene3D" id="3.30.230.10">
    <property type="match status" value="1"/>
</dbReference>
<keyword evidence="8" id="KW-0238">DNA-binding</keyword>
<evidence type="ECO:0000256" key="10">
    <source>
        <dbReference type="HAMAP-Rule" id="MF_01898"/>
    </source>
</evidence>
<dbReference type="EMBL" id="JADJZA010000006">
    <property type="protein sequence ID" value="MBK9296966.1"/>
    <property type="molecule type" value="Genomic_DNA"/>
</dbReference>
<dbReference type="Proteomes" id="UP000727993">
    <property type="component" value="Unassembled WGS sequence"/>
</dbReference>
<dbReference type="PANTHER" id="PTHR45866:SF1">
    <property type="entry name" value="DNA GYRASE SUBUNIT B, MITOCHONDRIAL"/>
    <property type="match status" value="1"/>
</dbReference>
<evidence type="ECO:0000256" key="2">
    <source>
        <dbReference type="ARBA" id="ARBA00010708"/>
    </source>
</evidence>
<dbReference type="PRINTS" id="PR00418">
    <property type="entry name" value="TPI2FAMILY"/>
</dbReference>
<dbReference type="Gene3D" id="3.40.50.670">
    <property type="match status" value="1"/>
</dbReference>
<dbReference type="PANTHER" id="PTHR45866">
    <property type="entry name" value="DNA GYRASE/TOPOISOMERASE SUBUNIT B"/>
    <property type="match status" value="1"/>
</dbReference>
<comment type="cofactor">
    <cofactor evidence="10">
        <name>Mg(2+)</name>
        <dbReference type="ChEBI" id="CHEBI:18420"/>
    </cofactor>
    <cofactor evidence="10">
        <name>Mn(2+)</name>
        <dbReference type="ChEBI" id="CHEBI:29035"/>
    </cofactor>
    <cofactor evidence="10">
        <name>Ca(2+)</name>
        <dbReference type="ChEBI" id="CHEBI:29108"/>
    </cofactor>
    <text evidence="10">Binds two Mg(2+) per subunit. The magnesium ions form salt bridges with both the protein and the DNA. Can also accept other divalent metal cations, such as Mn(2+) or Ca(2+).</text>
</comment>
<evidence type="ECO:0000256" key="9">
    <source>
        <dbReference type="ARBA" id="ARBA00023235"/>
    </source>
</evidence>
<dbReference type="InterPro" id="IPR006171">
    <property type="entry name" value="TOPRIM_dom"/>
</dbReference>
<evidence type="ECO:0000256" key="11">
    <source>
        <dbReference type="SAM" id="MobiDB-lite"/>
    </source>
</evidence>
<dbReference type="SUPFAM" id="SSF54211">
    <property type="entry name" value="Ribosomal protein S5 domain 2-like"/>
    <property type="match status" value="1"/>
</dbReference>
<dbReference type="InterPro" id="IPR013506">
    <property type="entry name" value="Topo_IIA_bsu_dom2"/>
</dbReference>
<dbReference type="InterPro" id="IPR001241">
    <property type="entry name" value="Topo_IIA"/>
</dbReference>
<dbReference type="CDD" id="cd16928">
    <property type="entry name" value="HATPase_GyrB-like"/>
    <property type="match status" value="1"/>
</dbReference>
<dbReference type="SMART" id="SM00387">
    <property type="entry name" value="HATPase_c"/>
    <property type="match status" value="1"/>
</dbReference>
<evidence type="ECO:0000256" key="7">
    <source>
        <dbReference type="ARBA" id="ARBA00023029"/>
    </source>
</evidence>
<comment type="catalytic activity">
    <reaction evidence="1 10">
        <text>ATP-dependent breakage, passage and rejoining of double-stranded DNA.</text>
        <dbReference type="EC" id="5.6.2.2"/>
    </reaction>
</comment>
<dbReference type="InterPro" id="IPR003594">
    <property type="entry name" value="HATPase_dom"/>
</dbReference>
<feature type="binding site" evidence="10">
    <location>
        <position position="530"/>
    </location>
    <ligand>
        <name>Mg(2+)</name>
        <dbReference type="ChEBI" id="CHEBI:18420"/>
        <label>2</label>
    </ligand>
</feature>
<reference evidence="13 14" key="1">
    <citation type="submission" date="2020-10" db="EMBL/GenBank/DDBJ databases">
        <title>Connecting structure to function with the recovery of over 1000 high-quality activated sludge metagenome-assembled genomes encoding full-length rRNA genes using long-read sequencing.</title>
        <authorList>
            <person name="Singleton C.M."/>
            <person name="Petriglieri F."/>
            <person name="Kristensen J.M."/>
            <person name="Kirkegaard R.H."/>
            <person name="Michaelsen T.Y."/>
            <person name="Andersen M.H."/>
            <person name="Karst S.M."/>
            <person name="Dueholm M.S."/>
            <person name="Nielsen P.H."/>
            <person name="Albertsen M."/>
        </authorList>
    </citation>
    <scope>NUCLEOTIDE SEQUENCE [LARGE SCALE GENOMIC DNA]</scope>
    <source>
        <strain evidence="13">Lyne_18-Q3-R50-59_MAXAC.006</strain>
    </source>
</reference>
<dbReference type="InterPro" id="IPR011557">
    <property type="entry name" value="GyrB"/>
</dbReference>
<dbReference type="GO" id="GO:0046872">
    <property type="term" value="F:metal ion binding"/>
    <property type="evidence" value="ECO:0007669"/>
    <property type="project" value="UniProtKB-KW"/>
</dbReference>
<dbReference type="EC" id="5.6.2.2" evidence="10"/>
<dbReference type="CDD" id="cd00822">
    <property type="entry name" value="TopoII_Trans_DNA_gyrase"/>
    <property type="match status" value="1"/>
</dbReference>
<dbReference type="FunFam" id="3.30.565.10:FF:000002">
    <property type="entry name" value="DNA gyrase subunit B"/>
    <property type="match status" value="1"/>
</dbReference>
<keyword evidence="7 10" id="KW-0799">Topoisomerase</keyword>
<sequence>MRSIYPSFAPTEVTHVTVETSTYGADQIQVLEGLEAVRKRPGMYIGSTGPSGLHHLVYEVVDNSVDEAMAGYADHIEVTLGADGCCQVVDNGRGIPTDPHPKYPGMSAAEVAITVLHAGGKFGGGGYKVSGGLHGVGISVVNALSARTEVDIDRGGERWSMSYRDGGTPDQPLRQVGPTPASTDGIDRPSGTTVRFWPDPTIFDDVTFRSQTLMERLQMMAFLNAGLTISFSDERGDEPEHTVFCYENGVQDFIVHINSSKETLFEEVGSYDWSEEAAGAPMQLEVAFQWNSGYNSDGMHSFANGINTIEGGMHEEGFKKALTNTLNRYSREKGHLKDKDTNLQGEDIREGLTAIISVKLADPQFEGQTKSKLGNVPVRSMVERATNDRLGEWLEEHPNEARRIVAKAVAASRAREAARSAREATRRKSALDGAGLPGKLADCSSKNPDECELYIVEGNSAGGSAKDARDPATMAILPIRGKILNVERARPDRMLRNAEVTSLIQAVGAGMGEEFDLSLIRYGKVVLMADADVDGSHIRTLLLTFFFRQMKPLVEAGRVFIAQPPLYSTKVGKETVYLKDDEARRQFLVGRPKHSEDFARLKGLGEMDADELWATTMDPERRTLLQVTAQQAAIADQVFSVLMGESVESRKHFIQTNANDVRFLDI</sequence>